<evidence type="ECO:0000256" key="1">
    <source>
        <dbReference type="ARBA" id="ARBA00006512"/>
    </source>
</evidence>
<evidence type="ECO:0000313" key="5">
    <source>
        <dbReference type="EMBL" id="KPH75959.1"/>
    </source>
</evidence>
<protein>
    <submittedName>
        <fullName evidence="5">Transporter</fullName>
    </submittedName>
</protein>
<dbReference type="EMBL" id="LGSZ01000073">
    <property type="protein sequence ID" value="KPH75959.1"/>
    <property type="molecule type" value="Genomic_DNA"/>
</dbReference>
<sequence>MANAARLMGREVEPAVHLPYVRHVTESVISLSTRALMTTIRLDGIAFETADIGDLNDLHAKLNLTLRNLADDRLAIWTHLIRRRDTGYPEGEFSSGFARDLDHGYRKALQGTKLFRNELYLTVVAHPGRDRAEAAVGFVSRLGQARRGGGEVDAAALKRLNDAARDITAALGRYGATQLGLVDDNGLLFSEPMRLLHLLASSEDLPTALPQGRIGSAIYTNRVIFGREAVESRAAGGSLFSGMFGLKEYPASTRPGMLNGLLSAPFEFVLSQSFAFLSKADAKTVLTRKQNQLVSTQDVAASQIDDLNDALDDLESNRFVMGDHHLSLLVRAENPKALLETMAPARRVLAEAGAVVAREDLGLEAAYWAQMPGLFKHRARSGAITSRNLAALSPFHSHPAGRSVGNHWGPSVAMLKTASGSPYHFSFHAGDLGNTFICGPSGSGKTVLQNFLLAQAEKFGCQRVMFDKDRGAEIFVRASGGTYLTLKNGVATGCAPLKALELTPANIAFLGELV</sequence>
<dbReference type="PANTHER" id="PTHR30121">
    <property type="entry name" value="UNCHARACTERIZED PROTEIN YJGR-RELATED"/>
    <property type="match status" value="1"/>
</dbReference>
<accession>A0A0N1F020</accession>
<keyword evidence="6" id="KW-1185">Reference proteome</keyword>
<evidence type="ECO:0000313" key="6">
    <source>
        <dbReference type="Proteomes" id="UP000037822"/>
    </source>
</evidence>
<keyword evidence="2" id="KW-0547">Nucleotide-binding</keyword>
<keyword evidence="3" id="KW-0067">ATP-binding</keyword>
<organism evidence="5 6">
    <name type="scientific">Bosea vaviloviae</name>
    <dbReference type="NCBI Taxonomy" id="1526658"/>
    <lineage>
        <taxon>Bacteria</taxon>
        <taxon>Pseudomonadati</taxon>
        <taxon>Pseudomonadota</taxon>
        <taxon>Alphaproteobacteria</taxon>
        <taxon>Hyphomicrobiales</taxon>
        <taxon>Boseaceae</taxon>
        <taxon>Bosea</taxon>
    </lineage>
</organism>
<evidence type="ECO:0000259" key="4">
    <source>
        <dbReference type="Pfam" id="PF03135"/>
    </source>
</evidence>
<dbReference type="Proteomes" id="UP000037822">
    <property type="component" value="Unassembled WGS sequence"/>
</dbReference>
<dbReference type="GO" id="GO:0005524">
    <property type="term" value="F:ATP binding"/>
    <property type="evidence" value="ECO:0007669"/>
    <property type="project" value="UniProtKB-KW"/>
</dbReference>
<dbReference type="OrthoDB" id="9816422at2"/>
<feature type="non-terminal residue" evidence="5">
    <location>
        <position position="514"/>
    </location>
</feature>
<reference evidence="5 6" key="1">
    <citation type="submission" date="2015-07" db="EMBL/GenBank/DDBJ databases">
        <title>Whole genome sequencing of Bosea vaviloviae isolated from cave pool.</title>
        <authorList>
            <person name="Tan N.E.H."/>
            <person name="Lee Y.P."/>
            <person name="Gan H.M."/>
            <person name="Barton H."/>
            <person name="Savka M.A."/>
        </authorList>
    </citation>
    <scope>NUCLEOTIDE SEQUENCE [LARGE SCALE GENOMIC DNA]</scope>
    <source>
        <strain evidence="5 6">SD260</strain>
    </source>
</reference>
<dbReference type="Gene3D" id="3.40.50.300">
    <property type="entry name" value="P-loop containing nucleotide triphosphate hydrolases"/>
    <property type="match status" value="1"/>
</dbReference>
<comment type="similarity">
    <text evidence="1">Belongs to the TrbE/VirB4 family.</text>
</comment>
<evidence type="ECO:0000256" key="2">
    <source>
        <dbReference type="ARBA" id="ARBA00022741"/>
    </source>
</evidence>
<evidence type="ECO:0000256" key="3">
    <source>
        <dbReference type="ARBA" id="ARBA00022840"/>
    </source>
</evidence>
<gene>
    <name evidence="5" type="ORF">AE618_23705</name>
</gene>
<dbReference type="AlphaFoldDB" id="A0A0N1F020"/>
<dbReference type="InterPro" id="IPR018145">
    <property type="entry name" value="CagE_TrbE_VirB_cntrl_dom"/>
</dbReference>
<feature type="domain" description="CagE TrbE VirB component of type IV transporter system central" evidence="4">
    <location>
        <begin position="178"/>
        <end position="380"/>
    </location>
</feature>
<dbReference type="InterPro" id="IPR051162">
    <property type="entry name" value="T4SS_component"/>
</dbReference>
<comment type="caution">
    <text evidence="5">The sequence shown here is derived from an EMBL/GenBank/DDBJ whole genome shotgun (WGS) entry which is preliminary data.</text>
</comment>
<dbReference type="InterPro" id="IPR027417">
    <property type="entry name" value="P-loop_NTPase"/>
</dbReference>
<dbReference type="PANTHER" id="PTHR30121:SF12">
    <property type="entry name" value="TYPE IV SECRETION SYSTEM PROTEIN CAGE"/>
    <property type="match status" value="1"/>
</dbReference>
<dbReference type="RefSeq" id="WP_054211534.1">
    <property type="nucleotide sequence ID" value="NZ_LGSZ01000073.1"/>
</dbReference>
<dbReference type="Pfam" id="PF03135">
    <property type="entry name" value="CagE_TrbE_VirB"/>
    <property type="match status" value="1"/>
</dbReference>
<dbReference type="SUPFAM" id="SSF52540">
    <property type="entry name" value="P-loop containing nucleoside triphosphate hydrolases"/>
    <property type="match status" value="1"/>
</dbReference>
<proteinExistence type="inferred from homology"/>
<name>A0A0N1F020_9HYPH</name>